<keyword evidence="3" id="KW-1185">Reference proteome</keyword>
<dbReference type="SUPFAM" id="SSF81383">
    <property type="entry name" value="F-box domain"/>
    <property type="match status" value="1"/>
</dbReference>
<dbReference type="CDD" id="cd22160">
    <property type="entry name" value="F-box_AtFBL13-like"/>
    <property type="match status" value="1"/>
</dbReference>
<name>A0A2U1KP27_ARTAN</name>
<evidence type="ECO:0000313" key="3">
    <source>
        <dbReference type="Proteomes" id="UP000245207"/>
    </source>
</evidence>
<dbReference type="InterPro" id="IPR053197">
    <property type="entry name" value="F-box_SCFL_complex_component"/>
</dbReference>
<protein>
    <submittedName>
        <fullName evidence="2">F-box domain, Leucine-rich repeat domain, L domain-like protein</fullName>
    </submittedName>
</protein>
<dbReference type="AlphaFoldDB" id="A0A2U1KP27"/>
<proteinExistence type="predicted"/>
<dbReference type="PANTHER" id="PTHR34223">
    <property type="entry name" value="OS11G0201299 PROTEIN"/>
    <property type="match status" value="1"/>
</dbReference>
<gene>
    <name evidence="2" type="ORF">CTI12_AA492500</name>
</gene>
<dbReference type="InterPro" id="IPR053781">
    <property type="entry name" value="F-box_AtFBL13-like"/>
</dbReference>
<dbReference type="InterPro" id="IPR032675">
    <property type="entry name" value="LRR_dom_sf"/>
</dbReference>
<dbReference type="Gene3D" id="3.80.10.10">
    <property type="entry name" value="Ribonuclease Inhibitor"/>
    <property type="match status" value="1"/>
</dbReference>
<evidence type="ECO:0000313" key="2">
    <source>
        <dbReference type="EMBL" id="PWA38527.1"/>
    </source>
</evidence>
<dbReference type="InterPro" id="IPR001810">
    <property type="entry name" value="F-box_dom"/>
</dbReference>
<feature type="domain" description="F-box" evidence="1">
    <location>
        <begin position="20"/>
        <end position="60"/>
    </location>
</feature>
<dbReference type="EMBL" id="PKPP01015535">
    <property type="protein sequence ID" value="PWA38527.1"/>
    <property type="molecule type" value="Genomic_DNA"/>
</dbReference>
<dbReference type="Pfam" id="PF23622">
    <property type="entry name" value="LRR_At1g61320_AtMIF1"/>
    <property type="match status" value="1"/>
</dbReference>
<evidence type="ECO:0000259" key="1">
    <source>
        <dbReference type="SMART" id="SM00256"/>
    </source>
</evidence>
<dbReference type="InterPro" id="IPR055357">
    <property type="entry name" value="LRR_At1g61320_AtMIF1"/>
</dbReference>
<dbReference type="PANTHER" id="PTHR34223:SF101">
    <property type="entry name" value="F-BOX DOMAIN-CONTAINING PROTEIN"/>
    <property type="match status" value="1"/>
</dbReference>
<reference evidence="2 3" key="1">
    <citation type="journal article" date="2018" name="Mol. Plant">
        <title>The genome of Artemisia annua provides insight into the evolution of Asteraceae family and artemisinin biosynthesis.</title>
        <authorList>
            <person name="Shen Q."/>
            <person name="Zhang L."/>
            <person name="Liao Z."/>
            <person name="Wang S."/>
            <person name="Yan T."/>
            <person name="Shi P."/>
            <person name="Liu M."/>
            <person name="Fu X."/>
            <person name="Pan Q."/>
            <person name="Wang Y."/>
            <person name="Lv Z."/>
            <person name="Lu X."/>
            <person name="Zhang F."/>
            <person name="Jiang W."/>
            <person name="Ma Y."/>
            <person name="Chen M."/>
            <person name="Hao X."/>
            <person name="Li L."/>
            <person name="Tang Y."/>
            <person name="Lv G."/>
            <person name="Zhou Y."/>
            <person name="Sun X."/>
            <person name="Brodelius P.E."/>
            <person name="Rose J.K.C."/>
            <person name="Tang K."/>
        </authorList>
    </citation>
    <scope>NUCLEOTIDE SEQUENCE [LARGE SCALE GENOMIC DNA]</scope>
    <source>
        <strain evidence="3">cv. Huhao1</strain>
        <tissue evidence="2">Leaf</tissue>
    </source>
</reference>
<comment type="caution">
    <text evidence="2">The sequence shown here is derived from an EMBL/GenBank/DDBJ whole genome shotgun (WGS) entry which is preliminary data.</text>
</comment>
<organism evidence="2 3">
    <name type="scientific">Artemisia annua</name>
    <name type="common">Sweet wormwood</name>
    <dbReference type="NCBI Taxonomy" id="35608"/>
    <lineage>
        <taxon>Eukaryota</taxon>
        <taxon>Viridiplantae</taxon>
        <taxon>Streptophyta</taxon>
        <taxon>Embryophyta</taxon>
        <taxon>Tracheophyta</taxon>
        <taxon>Spermatophyta</taxon>
        <taxon>Magnoliopsida</taxon>
        <taxon>eudicotyledons</taxon>
        <taxon>Gunneridae</taxon>
        <taxon>Pentapetalae</taxon>
        <taxon>asterids</taxon>
        <taxon>campanulids</taxon>
        <taxon>Asterales</taxon>
        <taxon>Asteraceae</taxon>
        <taxon>Asteroideae</taxon>
        <taxon>Anthemideae</taxon>
        <taxon>Artemisiinae</taxon>
        <taxon>Artemisia</taxon>
    </lineage>
</organism>
<accession>A0A2U1KP27</accession>
<dbReference type="SUPFAM" id="SSF52047">
    <property type="entry name" value="RNI-like"/>
    <property type="match status" value="1"/>
</dbReference>
<dbReference type="Proteomes" id="UP000245207">
    <property type="component" value="Unassembled WGS sequence"/>
</dbReference>
<sequence>MESGRRKMRINVQGDRLSNLPDDLIHKILSLVGIKLAVQTSALSPRWRYLWTSLPCLNFSSEDFRTLTKFSRCVTKVLSCRNNQIGISSATLSFSFRKKASQESVKRILNYTFSHNVKQLTVSFLPDKSAIEFPLSLFSSQSLEHLTIAGYRSASSVILTSTWGLTSLTTLHIESVTFNYEVTGIFSKCANLKKLVLKYCSMRGSNGVDICHPGLSNLTLENGLFENVINVVAPQLKNLTVRYWQGLHLISAPELVSLRFKDLCIIKECYYKPNKPDTHTIFDLLQQLHSVKYLTLNMEIFQLLSPLISYQPSPFVNLKSLKVYPYNYWVEVPETIPAEVKKYLLDGSPSATFTEVSCEEMRALENVKSALKCMVEFREMLEHEKANIETNIVHMHEQDKLKINKREMMDQIDSCWKDLSAQIEHGKSKTSGIISKLCHIEQLLKELPASKRAQIEKLFSRLCMEADTVMNNIIDCVKIQSEEKQSRLSIYCHDLAMAAKPSFS</sequence>
<dbReference type="SMART" id="SM00256">
    <property type="entry name" value="FBOX"/>
    <property type="match status" value="1"/>
</dbReference>
<dbReference type="Pfam" id="PF00646">
    <property type="entry name" value="F-box"/>
    <property type="match status" value="1"/>
</dbReference>
<dbReference type="OrthoDB" id="1720373at2759"/>
<dbReference type="InterPro" id="IPR036047">
    <property type="entry name" value="F-box-like_dom_sf"/>
</dbReference>